<evidence type="ECO:0000256" key="1">
    <source>
        <dbReference type="SAM" id="MobiDB-lite"/>
    </source>
</evidence>
<evidence type="ECO:0000313" key="2">
    <source>
        <dbReference type="EMBL" id="SQF89012.1"/>
    </source>
</evidence>
<gene>
    <name evidence="2" type="ORF">NCTC10038_00377</name>
</gene>
<dbReference type="PANTHER" id="PTHR48219">
    <property type="entry name" value="VACUOLAR PROTEIN SORTING-ASSOCIATED PROTEIN 62-RELATED"/>
    <property type="match status" value="1"/>
</dbReference>
<dbReference type="InterPro" id="IPR009291">
    <property type="entry name" value="Vps62"/>
</dbReference>
<sequence>MKPLQFNDLLISFTSEFLPLWNDKGSGAHKAVGLWRPSTASDALRPFFTLGDIAVNHYRNINYSNVVAVVSDVNTVDGTALRAPVDYQLVWQDEGSGALSNASIWRPLPPEGYVAMGLVYGVDYDKPSRHAVRCVRQDLVMAAQAGELIWDDKGSGAANDLSLWSVTPPDAPAGEIYLAPGTFIGLGDYAKPNLEAYSLRLTLTAQLHDLPPPPALSGYENPGTDEAVHTPQVCELPWFCIKDPELAVIEQFQASPTYRLERTDRHLCVGFGHNTEATSQPFMWTAAKGDVGATAKALAANTSLGLGKEWPVGEHVFELSFSAHLDRNFTHTQRSAKGWNQPSSLEIITYVPPKKAVAAYLVQSEYRLLRQDGSQVSSTASYTNGDNVYMSDYPNAEVLPDEQPPPVEAPQAEPELEVTGHDLIDTPLTP</sequence>
<protein>
    <submittedName>
        <fullName evidence="2">Plant protein of uncharacterized function (DUF946)</fullName>
    </submittedName>
</protein>
<dbReference type="AlphaFoldDB" id="A0A8B4I1S9"/>
<dbReference type="Proteomes" id="UP000248640">
    <property type="component" value="Chromosome 1"/>
</dbReference>
<accession>A0A8B4I1S9</accession>
<evidence type="ECO:0000313" key="3">
    <source>
        <dbReference type="Proteomes" id="UP000248640"/>
    </source>
</evidence>
<name>A0A8B4I1S9_PSEFL</name>
<dbReference type="Pfam" id="PF06101">
    <property type="entry name" value="Vps62"/>
    <property type="match status" value="1"/>
</dbReference>
<proteinExistence type="predicted"/>
<dbReference type="PANTHER" id="PTHR48219:SF1">
    <property type="entry name" value="VACUOLAR PROTEIN SORTING-ASSOCIATED PROTEIN 62"/>
    <property type="match status" value="1"/>
</dbReference>
<organism evidence="2 3">
    <name type="scientific">Pseudomonas fluorescens</name>
    <dbReference type="NCBI Taxonomy" id="294"/>
    <lineage>
        <taxon>Bacteria</taxon>
        <taxon>Pseudomonadati</taxon>
        <taxon>Pseudomonadota</taxon>
        <taxon>Gammaproteobacteria</taxon>
        <taxon>Pseudomonadales</taxon>
        <taxon>Pseudomonadaceae</taxon>
        <taxon>Pseudomonas</taxon>
    </lineage>
</organism>
<dbReference type="GeneID" id="61636390"/>
<reference evidence="2 3" key="1">
    <citation type="submission" date="2018-06" db="EMBL/GenBank/DDBJ databases">
        <authorList>
            <consortium name="Pathogen Informatics"/>
            <person name="Doyle S."/>
        </authorList>
    </citation>
    <scope>NUCLEOTIDE SEQUENCE [LARGE SCALE GENOMIC DNA]</scope>
    <source>
        <strain evidence="2 3">NCTC10038</strain>
    </source>
</reference>
<feature type="compositionally biased region" description="Polar residues" evidence="1">
    <location>
        <begin position="373"/>
        <end position="386"/>
    </location>
</feature>
<dbReference type="EMBL" id="LS483372">
    <property type="protein sequence ID" value="SQF89012.1"/>
    <property type="molecule type" value="Genomic_DNA"/>
</dbReference>
<dbReference type="RefSeq" id="WP_053253887.1">
    <property type="nucleotide sequence ID" value="NZ_CBCRXZ010000036.1"/>
</dbReference>
<feature type="region of interest" description="Disordered" evidence="1">
    <location>
        <begin position="373"/>
        <end position="430"/>
    </location>
</feature>